<evidence type="ECO:0000313" key="2">
    <source>
        <dbReference type="Proteomes" id="UP000002527"/>
    </source>
</evidence>
<dbReference type="Proteomes" id="UP000002527">
    <property type="component" value="Chromosome"/>
</dbReference>
<accession>Q73A34</accession>
<dbReference type="EMBL" id="AE017194">
    <property type="protein sequence ID" value="AAS40876.1"/>
    <property type="molecule type" value="Genomic_DNA"/>
</dbReference>
<name>Q73A34_BACC1</name>
<protein>
    <submittedName>
        <fullName evidence="1">Uncharacterized protein</fullName>
    </submittedName>
</protein>
<organism evidence="1 2">
    <name type="scientific">Bacillus cereus (strain ATCC 10987 / NRS 248)</name>
    <dbReference type="NCBI Taxonomy" id="222523"/>
    <lineage>
        <taxon>Bacteria</taxon>
        <taxon>Bacillati</taxon>
        <taxon>Bacillota</taxon>
        <taxon>Bacilli</taxon>
        <taxon>Bacillales</taxon>
        <taxon>Bacillaceae</taxon>
        <taxon>Bacillus</taxon>
        <taxon>Bacillus cereus group</taxon>
    </lineage>
</organism>
<gene>
    <name evidence="1" type="ordered locus">BCE_1952</name>
</gene>
<dbReference type="KEGG" id="bca:BCE_1952"/>
<dbReference type="HOGENOM" id="CLU_3380340_0_0_9"/>
<dbReference type="AlphaFoldDB" id="Q73A34"/>
<reference evidence="1 2" key="1">
    <citation type="journal article" date="2004" name="Nucleic Acids Res.">
        <title>The genome sequence of Bacillus cereus ATCC 10987 reveals metabolic adaptations and a large plasmid related to Bacillus anthracis pXO1.</title>
        <authorList>
            <person name="Rasko D.A."/>
            <person name="Ravel J."/>
            <person name="Okstad O.A."/>
            <person name="Helgason E."/>
            <person name="Cer R.Z."/>
            <person name="Jiang L."/>
            <person name="Shores K.A."/>
            <person name="Fouts D.E."/>
            <person name="Tourasse N.J."/>
            <person name="Angiuoli S.V."/>
            <person name="Kolonay J."/>
            <person name="Nelson W.C."/>
            <person name="Kolsto A.-B."/>
            <person name="Fraser C.M."/>
            <person name="Read T.D."/>
        </authorList>
    </citation>
    <scope>NUCLEOTIDE SEQUENCE [LARGE SCALE GENOMIC DNA]</scope>
    <source>
        <strain evidence="2">ATCC 10987 / NRS 248</strain>
    </source>
</reference>
<proteinExistence type="predicted"/>
<sequence length="33" mass="3654">MKLVILSNSFSSVLLIKKVQTQKQAVEKSFSTA</sequence>
<evidence type="ECO:0000313" key="1">
    <source>
        <dbReference type="EMBL" id="AAS40876.1"/>
    </source>
</evidence>